<dbReference type="InterPro" id="IPR050135">
    <property type="entry name" value="dGTPase-like"/>
</dbReference>
<dbReference type="GO" id="GO:0051607">
    <property type="term" value="P:defense response to virus"/>
    <property type="evidence" value="ECO:0007669"/>
    <property type="project" value="TreeGrafter"/>
</dbReference>
<organism evidence="4 5">
    <name type="scientific">Triplophysa tibetana</name>
    <dbReference type="NCBI Taxonomy" id="1572043"/>
    <lineage>
        <taxon>Eukaryota</taxon>
        <taxon>Metazoa</taxon>
        <taxon>Chordata</taxon>
        <taxon>Craniata</taxon>
        <taxon>Vertebrata</taxon>
        <taxon>Euteleostomi</taxon>
        <taxon>Actinopterygii</taxon>
        <taxon>Neopterygii</taxon>
        <taxon>Teleostei</taxon>
        <taxon>Ostariophysi</taxon>
        <taxon>Cypriniformes</taxon>
        <taxon>Nemacheilidae</taxon>
        <taxon>Triplophysa</taxon>
    </lineage>
</organism>
<evidence type="ECO:0000256" key="1">
    <source>
        <dbReference type="ARBA" id="ARBA00005776"/>
    </source>
</evidence>
<dbReference type="AlphaFoldDB" id="A0A5A9PIX1"/>
<evidence type="ECO:0000313" key="5">
    <source>
        <dbReference type="Proteomes" id="UP000324632"/>
    </source>
</evidence>
<dbReference type="PANTHER" id="PTHR11373:SF4">
    <property type="entry name" value="DEOXYNUCLEOSIDE TRIPHOSPHATE TRIPHOSPHOHYDROLASE SAMHD1"/>
    <property type="match status" value="1"/>
</dbReference>
<evidence type="ECO:0000313" key="4">
    <source>
        <dbReference type="EMBL" id="KAA0721725.1"/>
    </source>
</evidence>
<dbReference type="InterPro" id="IPR006674">
    <property type="entry name" value="HD_domain"/>
</dbReference>
<dbReference type="SUPFAM" id="SSF109604">
    <property type="entry name" value="HD-domain/PDEase-like"/>
    <property type="match status" value="1"/>
</dbReference>
<reference evidence="4 5" key="1">
    <citation type="journal article" date="2019" name="Mol. Ecol. Resour.">
        <title>Chromosome-level genome assembly of Triplophysa tibetana, a fish adapted to the harsh high-altitude environment of the Tibetan Plateau.</title>
        <authorList>
            <person name="Yang X."/>
            <person name="Liu H."/>
            <person name="Ma Z."/>
            <person name="Zou Y."/>
            <person name="Zou M."/>
            <person name="Mao Y."/>
            <person name="Li X."/>
            <person name="Wang H."/>
            <person name="Chen T."/>
            <person name="Wang W."/>
            <person name="Yang R."/>
        </authorList>
    </citation>
    <scope>NUCLEOTIDE SEQUENCE [LARGE SCALE GENOMIC DNA]</scope>
    <source>
        <strain evidence="4">TTIB1903HZAU</strain>
        <tissue evidence="4">Muscle</tissue>
    </source>
</reference>
<dbReference type="GO" id="GO:0008832">
    <property type="term" value="F:dGTPase activity"/>
    <property type="evidence" value="ECO:0007669"/>
    <property type="project" value="TreeGrafter"/>
</dbReference>
<dbReference type="InterPro" id="IPR003607">
    <property type="entry name" value="HD/PDEase_dom"/>
</dbReference>
<feature type="region of interest" description="Disordered" evidence="2">
    <location>
        <begin position="112"/>
        <end position="139"/>
    </location>
</feature>
<feature type="domain" description="HD" evidence="3">
    <location>
        <begin position="183"/>
        <end position="267"/>
    </location>
</feature>
<dbReference type="GO" id="GO:0045088">
    <property type="term" value="P:regulation of innate immune response"/>
    <property type="evidence" value="ECO:0007669"/>
    <property type="project" value="TreeGrafter"/>
</dbReference>
<dbReference type="CDD" id="cd00077">
    <property type="entry name" value="HDc"/>
    <property type="match status" value="1"/>
</dbReference>
<dbReference type="GO" id="GO:0006203">
    <property type="term" value="P:dGTP catabolic process"/>
    <property type="evidence" value="ECO:0007669"/>
    <property type="project" value="TreeGrafter"/>
</dbReference>
<comment type="caution">
    <text evidence="4">The sequence shown here is derived from an EMBL/GenBank/DDBJ whole genome shotgun (WGS) entry which is preliminary data.</text>
</comment>
<evidence type="ECO:0000259" key="3">
    <source>
        <dbReference type="Pfam" id="PF01966"/>
    </source>
</evidence>
<sequence>MAAPNDEQNTPEWCRCDRCRMMPNNDQDECCFTLEGRENPERCITLHPEFQHCLNLKSIRKEITNLQEVDQMDSSGKNNKLTSHIIVTHPRSYMTKHFLLLWVESLHVKVEDRHRSSQPSPNRKTTTYPTETEMMSEDRKRYDEIENEKIFEKNPEETRKKFAGDLKYSIKTKEGKILFICGRVAYLAGCLLKSLQDKQPELNLTMSDMLCVEIAGLCHDLGHGPLSHLFDGLFIPAAAELAESLPGWTEDDVNKLRKWKHEDMSVKIFKDIVETLVKEDPEVLKDHGLEASHVDFIGGLIEGNKDSVNKEADNIYDMFRTRYTLHRQAYQHKTCNIIEKMFTEALLKADRDLCEGHPEDLLKISKTIISEDVNDYINLTDEIFEKILHSKSPELKDAQDILNNIATRKLPKLVGEARLTEENKLRVVDLGYGIKGKDPFENIYVYNKWELNKADNVKKDQDGSS</sequence>
<dbReference type="Pfam" id="PF01966">
    <property type="entry name" value="HD"/>
    <property type="match status" value="1"/>
</dbReference>
<protein>
    <submittedName>
        <fullName evidence="4">Deoxynucleoside triphosphate triphosphohydrolase SAMHD1</fullName>
    </submittedName>
</protein>
<proteinExistence type="inferred from homology"/>
<dbReference type="PANTHER" id="PTHR11373">
    <property type="entry name" value="DEOXYNUCLEOSIDE TRIPHOSPHATE TRIPHOSPHOHYDROLASE"/>
    <property type="match status" value="1"/>
</dbReference>
<gene>
    <name evidence="4" type="ORF">E1301_Tti014302</name>
</gene>
<name>A0A5A9PIX1_9TELE</name>
<dbReference type="GO" id="GO:0005634">
    <property type="term" value="C:nucleus"/>
    <property type="evidence" value="ECO:0007669"/>
    <property type="project" value="TreeGrafter"/>
</dbReference>
<dbReference type="EMBL" id="SOYY01000004">
    <property type="protein sequence ID" value="KAA0721725.1"/>
    <property type="molecule type" value="Genomic_DNA"/>
</dbReference>
<evidence type="ECO:0000256" key="2">
    <source>
        <dbReference type="SAM" id="MobiDB-lite"/>
    </source>
</evidence>
<feature type="compositionally biased region" description="Polar residues" evidence="2">
    <location>
        <begin position="117"/>
        <end position="130"/>
    </location>
</feature>
<dbReference type="Proteomes" id="UP000324632">
    <property type="component" value="Chromosome 4"/>
</dbReference>
<comment type="similarity">
    <text evidence="1">Belongs to the SAMHD1 family.</text>
</comment>
<dbReference type="Gene3D" id="1.10.3210.10">
    <property type="entry name" value="Hypothetical protein af1432"/>
    <property type="match status" value="2"/>
</dbReference>
<keyword evidence="5" id="KW-1185">Reference proteome</keyword>
<accession>A0A5A9PIX1</accession>
<keyword evidence="4" id="KW-0378">Hydrolase</keyword>